<sequence length="420" mass="47301">MTETIVKKNLGLVNFAGLLALVPLRKIMITYDKLTYPSGTATTGLISGFHTPRGNKMASLFLPVTMHPSSTRRQRPRATHNRRVRSNQAKAQVSVSQNGRIMQEKDKTKLGDVFADASTMLLKDKVVTSQGTDEVIGAKIRTNQSCLRTRVGLTITMAERQPLKMHQQHPPAKSYILRGERDLFYMLTWYANSFRHGYSDHCMKLMAQNNVATLLSNDDRYLLSLIGPKVGCKENQKIKGLAQLIYYCSRVPIVVYMGGAIATIALKHLKWLLAIKDFTKKTDIVSVMPSVINTIHHEVSRLFVSTVNCIMADDMADDSTSGCGISKRMAGNTRKKHYMVSAYQKAQQTQGQQAELFARQKIQRQAQGQPSCTIMCTLNCHPQKWLKITTILMPEDSRATFPTIPKPREDKRRSENEVMH</sequence>
<keyword evidence="4" id="KW-0812">Transmembrane</keyword>
<proteinExistence type="inferred from homology"/>
<dbReference type="GO" id="GO:0051980">
    <property type="term" value="F:iron-nicotianamine transmembrane transporter activity"/>
    <property type="evidence" value="ECO:0007669"/>
    <property type="project" value="TreeGrafter"/>
</dbReference>
<name>A0A2U1M3B0_ARTAN</name>
<dbReference type="GO" id="GO:0010039">
    <property type="term" value="P:response to iron ion"/>
    <property type="evidence" value="ECO:0007669"/>
    <property type="project" value="TreeGrafter"/>
</dbReference>
<comment type="similarity">
    <text evidence="2">Belongs to the YSL (TC 2.A.67.2) family.</text>
</comment>
<evidence type="ECO:0000256" key="3">
    <source>
        <dbReference type="ARBA" id="ARBA00022448"/>
    </source>
</evidence>
<evidence type="ECO:0000256" key="2">
    <source>
        <dbReference type="ARBA" id="ARBA00010276"/>
    </source>
</evidence>
<dbReference type="GO" id="GO:0035673">
    <property type="term" value="F:oligopeptide transmembrane transporter activity"/>
    <property type="evidence" value="ECO:0007669"/>
    <property type="project" value="InterPro"/>
</dbReference>
<dbReference type="AlphaFoldDB" id="A0A2U1M3B0"/>
<protein>
    <submittedName>
        <fullName evidence="8">Putative metal-nicotianamine transporter YSL9</fullName>
    </submittedName>
</protein>
<evidence type="ECO:0000256" key="6">
    <source>
        <dbReference type="ARBA" id="ARBA00023136"/>
    </source>
</evidence>
<comment type="subcellular location">
    <subcellularLocation>
        <location evidence="1">Membrane</location>
        <topology evidence="1">Multi-pass membrane protein</topology>
    </subcellularLocation>
</comment>
<evidence type="ECO:0000256" key="5">
    <source>
        <dbReference type="ARBA" id="ARBA00022989"/>
    </source>
</evidence>
<reference evidence="8 9" key="1">
    <citation type="journal article" date="2018" name="Mol. Plant">
        <title>The genome of Artemisia annua provides insight into the evolution of Asteraceae family and artemisinin biosynthesis.</title>
        <authorList>
            <person name="Shen Q."/>
            <person name="Zhang L."/>
            <person name="Liao Z."/>
            <person name="Wang S."/>
            <person name="Yan T."/>
            <person name="Shi P."/>
            <person name="Liu M."/>
            <person name="Fu X."/>
            <person name="Pan Q."/>
            <person name="Wang Y."/>
            <person name="Lv Z."/>
            <person name="Lu X."/>
            <person name="Zhang F."/>
            <person name="Jiang W."/>
            <person name="Ma Y."/>
            <person name="Chen M."/>
            <person name="Hao X."/>
            <person name="Li L."/>
            <person name="Tang Y."/>
            <person name="Lv G."/>
            <person name="Zhou Y."/>
            <person name="Sun X."/>
            <person name="Brodelius P.E."/>
            <person name="Rose J.K.C."/>
            <person name="Tang K."/>
        </authorList>
    </citation>
    <scope>NUCLEOTIDE SEQUENCE [LARGE SCALE GENOMIC DNA]</scope>
    <source>
        <strain evidence="9">cv. Huhao1</strain>
        <tissue evidence="8">Leaf</tissue>
    </source>
</reference>
<keyword evidence="5" id="KW-1133">Transmembrane helix</keyword>
<dbReference type="OrthoDB" id="627262at2759"/>
<keyword evidence="9" id="KW-1185">Reference proteome</keyword>
<keyword evidence="6" id="KW-0472">Membrane</keyword>
<feature type="compositionally biased region" description="Basic and acidic residues" evidence="7">
    <location>
        <begin position="406"/>
        <end position="420"/>
    </location>
</feature>
<comment type="caution">
    <text evidence="8">The sequence shown here is derived from an EMBL/GenBank/DDBJ whole genome shotgun (WGS) entry which is preliminary data.</text>
</comment>
<feature type="compositionally biased region" description="Basic residues" evidence="7">
    <location>
        <begin position="70"/>
        <end position="85"/>
    </location>
</feature>
<dbReference type="PANTHER" id="PTHR31645:SF4">
    <property type="entry name" value="METAL-NICOTIANAMINE TRANSPORTER YSL3"/>
    <property type="match status" value="1"/>
</dbReference>
<dbReference type="GO" id="GO:0005886">
    <property type="term" value="C:plasma membrane"/>
    <property type="evidence" value="ECO:0007669"/>
    <property type="project" value="TreeGrafter"/>
</dbReference>
<dbReference type="InterPro" id="IPR004813">
    <property type="entry name" value="OPT"/>
</dbReference>
<evidence type="ECO:0000256" key="4">
    <source>
        <dbReference type="ARBA" id="ARBA00022692"/>
    </source>
</evidence>
<evidence type="ECO:0000256" key="1">
    <source>
        <dbReference type="ARBA" id="ARBA00004141"/>
    </source>
</evidence>
<gene>
    <name evidence="8" type="ORF">CTI12_AA424760</name>
</gene>
<dbReference type="PANTHER" id="PTHR31645">
    <property type="entry name" value="OLIGOPEPTIDE TRANSPORTER YGL114W-RELATED"/>
    <property type="match status" value="1"/>
</dbReference>
<dbReference type="EMBL" id="PKPP01006676">
    <property type="protein sequence ID" value="PWA55742.1"/>
    <property type="molecule type" value="Genomic_DNA"/>
</dbReference>
<organism evidence="8 9">
    <name type="scientific">Artemisia annua</name>
    <name type="common">Sweet wormwood</name>
    <dbReference type="NCBI Taxonomy" id="35608"/>
    <lineage>
        <taxon>Eukaryota</taxon>
        <taxon>Viridiplantae</taxon>
        <taxon>Streptophyta</taxon>
        <taxon>Embryophyta</taxon>
        <taxon>Tracheophyta</taxon>
        <taxon>Spermatophyta</taxon>
        <taxon>Magnoliopsida</taxon>
        <taxon>eudicotyledons</taxon>
        <taxon>Gunneridae</taxon>
        <taxon>Pentapetalae</taxon>
        <taxon>asterids</taxon>
        <taxon>campanulids</taxon>
        <taxon>Asterales</taxon>
        <taxon>Asteraceae</taxon>
        <taxon>Asteroideae</taxon>
        <taxon>Anthemideae</taxon>
        <taxon>Artemisiinae</taxon>
        <taxon>Artemisia</taxon>
    </lineage>
</organism>
<keyword evidence="3" id="KW-0813">Transport</keyword>
<dbReference type="GO" id="GO:0048316">
    <property type="term" value="P:seed development"/>
    <property type="evidence" value="ECO:0007669"/>
    <property type="project" value="TreeGrafter"/>
</dbReference>
<feature type="region of interest" description="Disordered" evidence="7">
    <location>
        <begin position="68"/>
        <end position="90"/>
    </location>
</feature>
<dbReference type="Pfam" id="PF03169">
    <property type="entry name" value="OPT"/>
    <property type="match status" value="1"/>
</dbReference>
<evidence type="ECO:0000313" key="8">
    <source>
        <dbReference type="EMBL" id="PWA55742.1"/>
    </source>
</evidence>
<accession>A0A2U1M3B0</accession>
<dbReference type="Proteomes" id="UP000245207">
    <property type="component" value="Unassembled WGS sequence"/>
</dbReference>
<evidence type="ECO:0000256" key="7">
    <source>
        <dbReference type="SAM" id="MobiDB-lite"/>
    </source>
</evidence>
<dbReference type="InterPro" id="IPR045035">
    <property type="entry name" value="YSL-like"/>
</dbReference>
<evidence type="ECO:0000313" key="9">
    <source>
        <dbReference type="Proteomes" id="UP000245207"/>
    </source>
</evidence>
<feature type="region of interest" description="Disordered" evidence="7">
    <location>
        <begin position="397"/>
        <end position="420"/>
    </location>
</feature>